<protein>
    <submittedName>
        <fullName evidence="1">Uncharacterized protein</fullName>
    </submittedName>
</protein>
<evidence type="ECO:0000313" key="2">
    <source>
        <dbReference type="Proteomes" id="UP000638560"/>
    </source>
</evidence>
<proteinExistence type="predicted"/>
<dbReference type="EMBL" id="JADPUN010000107">
    <property type="protein sequence ID" value="MBF9129174.1"/>
    <property type="molecule type" value="Genomic_DNA"/>
</dbReference>
<reference evidence="1 2" key="1">
    <citation type="submission" date="2020-11" db="EMBL/GenBank/DDBJ databases">
        <title>A novel isolate from a Black sea contaminated sediment with potential to produce alkanes: Plantactinospora alkalitolerans sp. nov.</title>
        <authorList>
            <person name="Carro L."/>
            <person name="Veyisoglu A."/>
            <person name="Guven K."/>
            <person name="Schumann P."/>
            <person name="Klenk H.-P."/>
            <person name="Sahin N."/>
        </authorList>
    </citation>
    <scope>NUCLEOTIDE SEQUENCE [LARGE SCALE GENOMIC DNA]</scope>
    <source>
        <strain evidence="1 2">S1510</strain>
    </source>
</reference>
<dbReference type="RefSeq" id="WP_196200814.1">
    <property type="nucleotide sequence ID" value="NZ_JADPUN010000107.1"/>
</dbReference>
<comment type="caution">
    <text evidence="1">The sequence shown here is derived from an EMBL/GenBank/DDBJ whole genome shotgun (WGS) entry which is preliminary data.</text>
</comment>
<sequence length="137" mass="15518">MVISVRQRCSHCGRRMYVERQAKAAPRHRFVTLHCDGCGTATNASYELHPVMVPAALVDNCFGLPLWLQTPCAGHTLWAFNPRHLAYLKEFLRAGLRERHATANASVVSRLPGWLKQAKHRAEALRAVERLERLLLP</sequence>
<evidence type="ECO:0000313" key="1">
    <source>
        <dbReference type="EMBL" id="MBF9129174.1"/>
    </source>
</evidence>
<name>A0ABS0GT38_9ACTN</name>
<dbReference type="Proteomes" id="UP000638560">
    <property type="component" value="Unassembled WGS sequence"/>
</dbReference>
<keyword evidence="2" id="KW-1185">Reference proteome</keyword>
<organism evidence="1 2">
    <name type="scientific">Plantactinospora alkalitolerans</name>
    <dbReference type="NCBI Taxonomy" id="2789879"/>
    <lineage>
        <taxon>Bacteria</taxon>
        <taxon>Bacillati</taxon>
        <taxon>Actinomycetota</taxon>
        <taxon>Actinomycetes</taxon>
        <taxon>Micromonosporales</taxon>
        <taxon>Micromonosporaceae</taxon>
        <taxon>Plantactinospora</taxon>
    </lineage>
</organism>
<gene>
    <name evidence="1" type="ORF">I0C86_09315</name>
</gene>
<accession>A0ABS0GT38</accession>